<dbReference type="GO" id="GO:0003924">
    <property type="term" value="F:GTPase activity"/>
    <property type="evidence" value="ECO:0007669"/>
    <property type="project" value="InterPro"/>
</dbReference>
<feature type="region of interest" description="Disordered" evidence="1">
    <location>
        <begin position="372"/>
        <end position="436"/>
    </location>
</feature>
<dbReference type="Pfam" id="PF10199">
    <property type="entry name" value="Adaptin_binding"/>
    <property type="match status" value="1"/>
</dbReference>
<comment type="caution">
    <text evidence="2">The sequence shown here is derived from an EMBL/GenBank/DDBJ whole genome shotgun (WGS) entry which is preliminary data.</text>
</comment>
<dbReference type="InterPro" id="IPR027417">
    <property type="entry name" value="P-loop_NTPase"/>
</dbReference>
<dbReference type="Gene3D" id="3.40.50.300">
    <property type="entry name" value="P-loop containing nucleotide triphosphate hydrolases"/>
    <property type="match status" value="1"/>
</dbReference>
<evidence type="ECO:0000313" key="3">
    <source>
        <dbReference type="Proteomes" id="UP001367508"/>
    </source>
</evidence>
<dbReference type="EMBL" id="JAYMYQ010000001">
    <property type="protein sequence ID" value="KAK7360355.1"/>
    <property type="molecule type" value="Genomic_DNA"/>
</dbReference>
<accession>A0AAN9MST3</accession>
<dbReference type="Pfam" id="PF00071">
    <property type="entry name" value="Ras"/>
    <property type="match status" value="1"/>
</dbReference>
<dbReference type="AlphaFoldDB" id="A0AAN9MST3"/>
<name>A0AAN9MST3_CANGL</name>
<dbReference type="Proteomes" id="UP001367508">
    <property type="component" value="Unassembled WGS sequence"/>
</dbReference>
<feature type="compositionally biased region" description="Basic and acidic residues" evidence="1">
    <location>
        <begin position="391"/>
        <end position="404"/>
    </location>
</feature>
<sequence length="488" mass="54679">MSEVGLGRLRVANFRFGSDRLGVVYAGRRIKKEKNVIAPTVTSVQTSRGECNLRHVQHVHHSKNLEGDDGDLSESRRLRLSNRNPELLMDATESQKDPISLQNRPGIFMVGSSNVGKRTLLSRLLSVDSEDAFDSASEVNVHGWTINTKYYTADVSVWMAQLHDDFSVRNLPLFRQMTALVMVFDVNEPSSLAALQDWVSRTDIQNFEILLCIGNKVDLIPGHPVHAEYRRRLLKLEDSATDLYSEFSEYGISESEGTSLLGNEEPSWNIRRSCLEWCTEHNIEFVEACASNADFDKCLSMDGDLQGVERLYGALSAHMWPGMVLKSGDRISQPSFPEKEELSSEESDYEQEYEVLSAGSADHWDESEQGWISASPLDAGGSAPQNNPSTDCEHDNEIKSDKELQPTTSKTTFQDDRDAAHAMVDSEDGKEDDGKYLDLEDLEQLMSEIGNMRAGLRLMPDFQRKEMAAKLAMKMASIFGGESDEEEI</sequence>
<gene>
    <name evidence="2" type="ORF">VNO77_02342</name>
</gene>
<dbReference type="SUPFAM" id="SSF52540">
    <property type="entry name" value="P-loop containing nucleoside triphosphate hydrolases"/>
    <property type="match status" value="1"/>
</dbReference>
<keyword evidence="3" id="KW-1185">Reference proteome</keyword>
<feature type="region of interest" description="Disordered" evidence="1">
    <location>
        <begin position="329"/>
        <end position="353"/>
    </location>
</feature>
<dbReference type="InterPro" id="IPR019341">
    <property type="entry name" value="Alpha/Gamma-adaptin-bd_p34"/>
</dbReference>
<feature type="compositionally biased region" description="Acidic residues" evidence="1">
    <location>
        <begin position="343"/>
        <end position="353"/>
    </location>
</feature>
<evidence type="ECO:0000256" key="1">
    <source>
        <dbReference type="SAM" id="MobiDB-lite"/>
    </source>
</evidence>
<reference evidence="2 3" key="1">
    <citation type="submission" date="2024-01" db="EMBL/GenBank/DDBJ databases">
        <title>The genomes of 5 underutilized Papilionoideae crops provide insights into root nodulation and disease resistanc.</title>
        <authorList>
            <person name="Jiang F."/>
        </authorList>
    </citation>
    <scope>NUCLEOTIDE SEQUENCE [LARGE SCALE GENOMIC DNA]</scope>
    <source>
        <strain evidence="2">LVBAO_FW01</strain>
        <tissue evidence="2">Leaves</tissue>
    </source>
</reference>
<dbReference type="PANTHER" id="PTHR14659:SF1">
    <property type="entry name" value="ALPHA- AND GAMMA-ADAPTIN-BINDING PROTEIN P34"/>
    <property type="match status" value="1"/>
</dbReference>
<organism evidence="2 3">
    <name type="scientific">Canavalia gladiata</name>
    <name type="common">Sword bean</name>
    <name type="synonym">Dolichos gladiatus</name>
    <dbReference type="NCBI Taxonomy" id="3824"/>
    <lineage>
        <taxon>Eukaryota</taxon>
        <taxon>Viridiplantae</taxon>
        <taxon>Streptophyta</taxon>
        <taxon>Embryophyta</taxon>
        <taxon>Tracheophyta</taxon>
        <taxon>Spermatophyta</taxon>
        <taxon>Magnoliopsida</taxon>
        <taxon>eudicotyledons</taxon>
        <taxon>Gunneridae</taxon>
        <taxon>Pentapetalae</taxon>
        <taxon>rosids</taxon>
        <taxon>fabids</taxon>
        <taxon>Fabales</taxon>
        <taxon>Fabaceae</taxon>
        <taxon>Papilionoideae</taxon>
        <taxon>50 kb inversion clade</taxon>
        <taxon>NPAAA clade</taxon>
        <taxon>indigoferoid/millettioid clade</taxon>
        <taxon>Phaseoleae</taxon>
        <taxon>Canavalia</taxon>
    </lineage>
</organism>
<dbReference type="PANTHER" id="PTHR14659">
    <property type="entry name" value="ALPHA- AND GAMMA-ADAPTIN-BINDING PROTEIN P34"/>
    <property type="match status" value="1"/>
</dbReference>
<dbReference type="GO" id="GO:0005525">
    <property type="term" value="F:GTP binding"/>
    <property type="evidence" value="ECO:0007669"/>
    <property type="project" value="InterPro"/>
</dbReference>
<dbReference type="InterPro" id="IPR001806">
    <property type="entry name" value="Small_GTPase"/>
</dbReference>
<protein>
    <submittedName>
        <fullName evidence="2">Uncharacterized protein</fullName>
    </submittedName>
</protein>
<evidence type="ECO:0000313" key="2">
    <source>
        <dbReference type="EMBL" id="KAK7360355.1"/>
    </source>
</evidence>
<proteinExistence type="predicted"/>